<evidence type="ECO:0000256" key="2">
    <source>
        <dbReference type="ARBA" id="ARBA00022980"/>
    </source>
</evidence>
<comment type="function">
    <text evidence="4">One of the early assembly proteins it binds 23S rRNA. One of the proteins that surrounds the polypeptide exit tunnel on the outside of the ribosome. Forms the main docking site for trigger factor binding to the ribosome.</text>
</comment>
<dbReference type="InterPro" id="IPR012678">
    <property type="entry name" value="Ribosomal_uL23/eL15/eS24_sf"/>
</dbReference>
<dbReference type="Gene3D" id="3.30.70.330">
    <property type="match status" value="1"/>
</dbReference>
<dbReference type="HAMAP" id="MF_01369_B">
    <property type="entry name" value="Ribosomal_uL23_B"/>
    <property type="match status" value="1"/>
</dbReference>
<dbReference type="EMBL" id="FQUM01000001">
    <property type="protein sequence ID" value="SHE42825.1"/>
    <property type="molecule type" value="Genomic_DNA"/>
</dbReference>
<evidence type="ECO:0000256" key="4">
    <source>
        <dbReference type="HAMAP-Rule" id="MF_01369"/>
    </source>
</evidence>
<dbReference type="SUPFAM" id="SSF54189">
    <property type="entry name" value="Ribosomal proteins S24e, L23 and L15e"/>
    <property type="match status" value="1"/>
</dbReference>
<dbReference type="STRING" id="1484053.SAMN05444274_101337"/>
<dbReference type="GO" id="GO:0003735">
    <property type="term" value="F:structural constituent of ribosome"/>
    <property type="evidence" value="ECO:0007669"/>
    <property type="project" value="InterPro"/>
</dbReference>
<evidence type="ECO:0000313" key="6">
    <source>
        <dbReference type="Proteomes" id="UP000184164"/>
    </source>
</evidence>
<evidence type="ECO:0000256" key="1">
    <source>
        <dbReference type="ARBA" id="ARBA00006700"/>
    </source>
</evidence>
<gene>
    <name evidence="4" type="primary">rplW</name>
    <name evidence="5" type="ORF">SAMN05444274_101337</name>
</gene>
<dbReference type="GO" id="GO:0019843">
    <property type="term" value="F:rRNA binding"/>
    <property type="evidence" value="ECO:0007669"/>
    <property type="project" value="UniProtKB-UniRule"/>
</dbReference>
<name>A0A1M4TEL8_9BACT</name>
<keyword evidence="4" id="KW-0699">rRNA-binding</keyword>
<keyword evidence="2 4" id="KW-0689">Ribosomal protein</keyword>
<keyword evidence="4" id="KW-0694">RNA-binding</keyword>
<reference evidence="5 6" key="1">
    <citation type="submission" date="2016-11" db="EMBL/GenBank/DDBJ databases">
        <authorList>
            <person name="Jaros S."/>
            <person name="Januszkiewicz K."/>
            <person name="Wedrychowicz H."/>
        </authorList>
    </citation>
    <scope>NUCLEOTIDE SEQUENCE [LARGE SCALE GENOMIC DNA]</scope>
    <source>
        <strain evidence="5 6">DSM 26910</strain>
    </source>
</reference>
<protein>
    <recommendedName>
        <fullName evidence="4">Large ribosomal subunit protein uL23</fullName>
    </recommendedName>
</protein>
<dbReference type="GO" id="GO:0005840">
    <property type="term" value="C:ribosome"/>
    <property type="evidence" value="ECO:0007669"/>
    <property type="project" value="UniProtKB-KW"/>
</dbReference>
<dbReference type="Pfam" id="PF00276">
    <property type="entry name" value="Ribosomal_L23"/>
    <property type="match status" value="1"/>
</dbReference>
<dbReference type="PANTHER" id="PTHR11620">
    <property type="entry name" value="60S RIBOSOMAL PROTEIN L23A"/>
    <property type="match status" value="1"/>
</dbReference>
<dbReference type="Proteomes" id="UP000184164">
    <property type="component" value="Unassembled WGS sequence"/>
</dbReference>
<dbReference type="InterPro" id="IPR012677">
    <property type="entry name" value="Nucleotide-bd_a/b_plait_sf"/>
</dbReference>
<organism evidence="5 6">
    <name type="scientific">Mariniphaga anaerophila</name>
    <dbReference type="NCBI Taxonomy" id="1484053"/>
    <lineage>
        <taxon>Bacteria</taxon>
        <taxon>Pseudomonadati</taxon>
        <taxon>Bacteroidota</taxon>
        <taxon>Bacteroidia</taxon>
        <taxon>Marinilabiliales</taxon>
        <taxon>Prolixibacteraceae</taxon>
        <taxon>Mariniphaga</taxon>
    </lineage>
</organism>
<comment type="subunit">
    <text evidence="4">Part of the 50S ribosomal subunit. Contacts protein L29, and trigger factor when it is bound to the ribosome.</text>
</comment>
<dbReference type="GO" id="GO:1990904">
    <property type="term" value="C:ribonucleoprotein complex"/>
    <property type="evidence" value="ECO:0007669"/>
    <property type="project" value="UniProtKB-KW"/>
</dbReference>
<dbReference type="InterPro" id="IPR013025">
    <property type="entry name" value="Ribosomal_uL23-like"/>
</dbReference>
<dbReference type="GO" id="GO:0006412">
    <property type="term" value="P:translation"/>
    <property type="evidence" value="ECO:0007669"/>
    <property type="project" value="UniProtKB-UniRule"/>
</dbReference>
<dbReference type="OrthoDB" id="9797862at2"/>
<evidence type="ECO:0000313" key="5">
    <source>
        <dbReference type="EMBL" id="SHE42825.1"/>
    </source>
</evidence>
<comment type="similarity">
    <text evidence="1 4">Belongs to the universal ribosomal protein uL23 family.</text>
</comment>
<dbReference type="RefSeq" id="WP_072998323.1">
    <property type="nucleotide sequence ID" value="NZ_FQUM01000001.1"/>
</dbReference>
<dbReference type="NCBIfam" id="NF004363">
    <property type="entry name" value="PRK05738.2-4"/>
    <property type="match status" value="1"/>
</dbReference>
<proteinExistence type="inferred from homology"/>
<keyword evidence="6" id="KW-1185">Reference proteome</keyword>
<sequence length="96" mass="10790">MDILIKPLVTEKMNEQSERFNRYGFVVVKAATKPQIKNAVESLYNVKVDSINTMVYGGKMKSRYTKSGIITGKTTAYKKAIVTLVEGDSIDFYSNI</sequence>
<keyword evidence="3 4" id="KW-0687">Ribonucleoprotein</keyword>
<dbReference type="AlphaFoldDB" id="A0A1M4TEL8"/>
<evidence type="ECO:0000256" key="3">
    <source>
        <dbReference type="ARBA" id="ARBA00023274"/>
    </source>
</evidence>
<accession>A0A1M4TEL8</accession>